<organism evidence="12 13">
    <name type="scientific">Pseudomonas turukhanskensis</name>
    <dbReference type="NCBI Taxonomy" id="1806536"/>
    <lineage>
        <taxon>Bacteria</taxon>
        <taxon>Pseudomonadati</taxon>
        <taxon>Pseudomonadota</taxon>
        <taxon>Gammaproteobacteria</taxon>
        <taxon>Pseudomonadales</taxon>
        <taxon>Pseudomonadaceae</taxon>
        <taxon>Pseudomonas</taxon>
    </lineage>
</organism>
<dbReference type="PROSITE" id="PS51402">
    <property type="entry name" value="CATALASE_3"/>
    <property type="match status" value="1"/>
</dbReference>
<dbReference type="AlphaFoldDB" id="A0A9W6K5U2"/>
<dbReference type="SMART" id="SM01060">
    <property type="entry name" value="Catalase"/>
    <property type="match status" value="1"/>
</dbReference>
<evidence type="ECO:0000256" key="2">
    <source>
        <dbReference type="ARBA" id="ARBA00022559"/>
    </source>
</evidence>
<keyword evidence="2 7" id="KW-0575">Peroxidase</keyword>
<dbReference type="Pfam" id="PF00199">
    <property type="entry name" value="Catalase"/>
    <property type="match status" value="1"/>
</dbReference>
<keyword evidence="13" id="KW-1185">Reference proteome</keyword>
<keyword evidence="10" id="KW-1133">Transmembrane helix</keyword>
<dbReference type="RefSeq" id="WP_271195545.1">
    <property type="nucleotide sequence ID" value="NZ_BSFN01000006.1"/>
</dbReference>
<name>A0A9W6K5U2_9PSED</name>
<dbReference type="InterPro" id="IPR018028">
    <property type="entry name" value="Catalase"/>
</dbReference>
<dbReference type="GO" id="GO:0005737">
    <property type="term" value="C:cytoplasm"/>
    <property type="evidence" value="ECO:0007669"/>
    <property type="project" value="TreeGrafter"/>
</dbReference>
<dbReference type="CDD" id="cd08153">
    <property type="entry name" value="srpA_like"/>
    <property type="match status" value="1"/>
</dbReference>
<sequence length="356" mass="37838">MADSDPQHRPPLSPLNLALRLGAIGAVTVVIAAALAYTGGYFSPDRVTPARVVDQLEHNNGQHPGFRRNHPKGICVTGYFQSNGAAAELSSAQVFSATRTPVQGRFSLPTGNPYSPDSAAPLRSMALRFQQANGQQWRTGMNSMAVFPVGTPEAFYGLLQATAPDPATGKPNPEKAGAFFAAHPETGAFLAWVKTAKPAASFASETYNSVNAFYLTNAAGVRQAVRWSMVATVDASGAAPQTDDYLQADLQQHLAAGPLRWNLVLTLANPGDPSNDASKTWSGEHRTVNAGTLVIEHEQPQDSGECRDINYDPLILPAGIEGSDDPLLAARSAAYAASYERRTGEVESLPKEGNRP</sequence>
<comment type="cofactor">
    <cofactor evidence="7">
        <name>heme</name>
        <dbReference type="ChEBI" id="CHEBI:30413"/>
    </cofactor>
</comment>
<dbReference type="PANTHER" id="PTHR11465">
    <property type="entry name" value="CATALASE"/>
    <property type="match status" value="1"/>
</dbReference>
<evidence type="ECO:0000259" key="11">
    <source>
        <dbReference type="SMART" id="SM01060"/>
    </source>
</evidence>
<dbReference type="Proteomes" id="UP001143328">
    <property type="component" value="Unassembled WGS sequence"/>
</dbReference>
<dbReference type="InterPro" id="IPR024168">
    <property type="entry name" value="Catalase_SrpA-type_pred"/>
</dbReference>
<evidence type="ECO:0000256" key="10">
    <source>
        <dbReference type="SAM" id="Phobius"/>
    </source>
</evidence>
<evidence type="ECO:0000256" key="4">
    <source>
        <dbReference type="ARBA" id="ARBA00022723"/>
    </source>
</evidence>
<keyword evidence="4 7" id="KW-0479">Metal-binding</keyword>
<keyword evidence="3 7" id="KW-0349">Heme</keyword>
<proteinExistence type="inferred from homology"/>
<feature type="binding site" description="axial binding residue" evidence="9">
    <location>
        <position position="335"/>
    </location>
    <ligand>
        <name>heme</name>
        <dbReference type="ChEBI" id="CHEBI:30413"/>
    </ligand>
    <ligandPart>
        <name>Fe</name>
        <dbReference type="ChEBI" id="CHEBI:18248"/>
    </ligandPart>
</feature>
<evidence type="ECO:0000313" key="12">
    <source>
        <dbReference type="EMBL" id="GLK89342.1"/>
    </source>
</evidence>
<evidence type="ECO:0000256" key="7">
    <source>
        <dbReference type="PIRNR" id="PIRNR000296"/>
    </source>
</evidence>
<evidence type="ECO:0000313" key="13">
    <source>
        <dbReference type="Proteomes" id="UP001143328"/>
    </source>
</evidence>
<reference evidence="12" key="1">
    <citation type="journal article" date="2014" name="Int. J. Syst. Evol. Microbiol.">
        <title>Complete genome sequence of Corynebacterium casei LMG S-19264T (=DSM 44701T), isolated from a smear-ripened cheese.</title>
        <authorList>
            <consortium name="US DOE Joint Genome Institute (JGI-PGF)"/>
            <person name="Walter F."/>
            <person name="Albersmeier A."/>
            <person name="Kalinowski J."/>
            <person name="Ruckert C."/>
        </authorList>
    </citation>
    <scope>NUCLEOTIDE SEQUENCE</scope>
    <source>
        <strain evidence="12">VKM B-2935</strain>
    </source>
</reference>
<protein>
    <recommendedName>
        <fullName evidence="7">Catalase-related peroxidase</fullName>
        <ecNumber evidence="7">1.11.1.-</ecNumber>
    </recommendedName>
</protein>
<feature type="transmembrane region" description="Helical" evidence="10">
    <location>
        <begin position="21"/>
        <end position="42"/>
    </location>
</feature>
<keyword evidence="6 7" id="KW-0408">Iron</keyword>
<comment type="function">
    <text evidence="7">Has an organic peroxide-dependent peroxidase activity.</text>
</comment>
<evidence type="ECO:0000256" key="3">
    <source>
        <dbReference type="ARBA" id="ARBA00022617"/>
    </source>
</evidence>
<dbReference type="GO" id="GO:0042542">
    <property type="term" value="P:response to hydrogen peroxide"/>
    <property type="evidence" value="ECO:0007669"/>
    <property type="project" value="TreeGrafter"/>
</dbReference>
<evidence type="ECO:0000256" key="6">
    <source>
        <dbReference type="ARBA" id="ARBA00023004"/>
    </source>
</evidence>
<dbReference type="EMBL" id="BSFN01000006">
    <property type="protein sequence ID" value="GLK89342.1"/>
    <property type="molecule type" value="Genomic_DNA"/>
</dbReference>
<dbReference type="EC" id="1.11.1.-" evidence="7"/>
<dbReference type="PANTHER" id="PTHR11465:SF9">
    <property type="entry name" value="CATALASE"/>
    <property type="match status" value="1"/>
</dbReference>
<dbReference type="PIRSF" id="PIRSF000296">
    <property type="entry name" value="SrpA"/>
    <property type="match status" value="1"/>
</dbReference>
<feature type="active site" evidence="8">
    <location>
        <position position="70"/>
    </location>
</feature>
<evidence type="ECO:0000256" key="8">
    <source>
        <dbReference type="PIRSR" id="PIRSR000296-1"/>
    </source>
</evidence>
<keyword evidence="10" id="KW-0812">Transmembrane</keyword>
<gene>
    <name evidence="12" type="ORF">GCM10017655_24040</name>
</gene>
<keyword evidence="5 7" id="KW-0560">Oxidoreductase</keyword>
<dbReference type="GO" id="GO:0042744">
    <property type="term" value="P:hydrogen peroxide catabolic process"/>
    <property type="evidence" value="ECO:0007669"/>
    <property type="project" value="TreeGrafter"/>
</dbReference>
<dbReference type="GO" id="GO:0004096">
    <property type="term" value="F:catalase activity"/>
    <property type="evidence" value="ECO:0007669"/>
    <property type="project" value="InterPro"/>
</dbReference>
<accession>A0A9W6K5U2</accession>
<reference evidence="12" key="2">
    <citation type="submission" date="2023-01" db="EMBL/GenBank/DDBJ databases">
        <authorList>
            <person name="Sun Q."/>
            <person name="Evtushenko L."/>
        </authorList>
    </citation>
    <scope>NUCLEOTIDE SEQUENCE</scope>
    <source>
        <strain evidence="12">VKM B-2935</strain>
    </source>
</reference>
<dbReference type="GO" id="GO:0020037">
    <property type="term" value="F:heme binding"/>
    <property type="evidence" value="ECO:0007669"/>
    <property type="project" value="InterPro"/>
</dbReference>
<dbReference type="Gene3D" id="1.20.1280.120">
    <property type="match status" value="1"/>
</dbReference>
<dbReference type="Gene3D" id="2.40.180.10">
    <property type="entry name" value="Catalase core domain"/>
    <property type="match status" value="1"/>
</dbReference>
<evidence type="ECO:0000256" key="9">
    <source>
        <dbReference type="PIRSR" id="PIRSR000296-2"/>
    </source>
</evidence>
<keyword evidence="10" id="KW-0472">Membrane</keyword>
<feature type="domain" description="Catalase core" evidence="11">
    <location>
        <begin position="23"/>
        <end position="356"/>
    </location>
</feature>
<dbReference type="PRINTS" id="PR00067">
    <property type="entry name" value="CATALASE"/>
</dbReference>
<evidence type="ECO:0000256" key="5">
    <source>
        <dbReference type="ARBA" id="ARBA00023002"/>
    </source>
</evidence>
<comment type="caution">
    <text evidence="12">The sequence shown here is derived from an EMBL/GenBank/DDBJ whole genome shotgun (WGS) entry which is preliminary data.</text>
</comment>
<comment type="similarity">
    <text evidence="1 7">Belongs to the catalase family.</text>
</comment>
<dbReference type="InterPro" id="IPR011614">
    <property type="entry name" value="Catalase_core"/>
</dbReference>
<evidence type="ECO:0000256" key="1">
    <source>
        <dbReference type="ARBA" id="ARBA00005329"/>
    </source>
</evidence>
<dbReference type="InterPro" id="IPR020835">
    <property type="entry name" value="Catalase_sf"/>
</dbReference>
<dbReference type="GO" id="GO:0046872">
    <property type="term" value="F:metal ion binding"/>
    <property type="evidence" value="ECO:0007669"/>
    <property type="project" value="UniProtKB-KW"/>
</dbReference>
<dbReference type="SUPFAM" id="SSF56634">
    <property type="entry name" value="Heme-dependent catalase-like"/>
    <property type="match status" value="1"/>
</dbReference>